<keyword evidence="2" id="KW-1185">Reference proteome</keyword>
<comment type="caution">
    <text evidence="1">The sequence shown here is derived from an EMBL/GenBank/DDBJ whole genome shotgun (WGS) entry which is preliminary data.</text>
</comment>
<proteinExistence type="predicted"/>
<dbReference type="AlphaFoldDB" id="A0A4V1RWB3"/>
<organism evidence="1 2">
    <name type="scientific">Spirosoma sordidisoli</name>
    <dbReference type="NCBI Taxonomy" id="2502893"/>
    <lineage>
        <taxon>Bacteria</taxon>
        <taxon>Pseudomonadati</taxon>
        <taxon>Bacteroidota</taxon>
        <taxon>Cytophagia</taxon>
        <taxon>Cytophagales</taxon>
        <taxon>Cytophagaceae</taxon>
        <taxon>Spirosoma</taxon>
    </lineage>
</organism>
<evidence type="ECO:0000313" key="2">
    <source>
        <dbReference type="Proteomes" id="UP000290407"/>
    </source>
</evidence>
<gene>
    <name evidence="1" type="ORF">EQG79_13790</name>
</gene>
<sequence>MSTVKLNLFADWAHYLNQVDNRQAHPWEPRTFSYPDPFGPQQLRDLGKLLLNGWSAEYALRITPVVNDDQYLKSSLHWTFPQAYYAVLFTSRALLMVRGYYVSSEGLIAKRIASFVQRSYYPVSLGVYVGGFPSNYPAHSFRTSRLQRAEKQDEVVELYRQCRGVQFKRRVSDIQSNPKIALRNQLSGTLFNLNTMPDAEKKQVSKGLNHTTFFDVLARLRISSTERSLEEWVHNEGLDIKAFHADLVSIVEKINRVHEAYVLAAVGHENYERIVSDLPSYLRDSFVRDRTISTCQTIYERESI</sequence>
<dbReference type="Proteomes" id="UP000290407">
    <property type="component" value="Unassembled WGS sequence"/>
</dbReference>
<accession>A0A4V1RWB3</accession>
<reference evidence="1 2" key="1">
    <citation type="submission" date="2019-01" db="EMBL/GenBank/DDBJ databases">
        <title>Spirosoma flava sp. nov., a propanil-degrading bacterium isolated from herbicide-contaminated soil.</title>
        <authorList>
            <person name="Zhang L."/>
            <person name="Jiang J.-D."/>
        </authorList>
    </citation>
    <scope>NUCLEOTIDE SEQUENCE [LARGE SCALE GENOMIC DNA]</scope>
    <source>
        <strain evidence="1 2">TY50</strain>
    </source>
</reference>
<evidence type="ECO:0000313" key="1">
    <source>
        <dbReference type="EMBL" id="RYC69668.1"/>
    </source>
</evidence>
<dbReference type="EMBL" id="SBLB01000003">
    <property type="protein sequence ID" value="RYC69668.1"/>
    <property type="molecule type" value="Genomic_DNA"/>
</dbReference>
<name>A0A4V1RWB3_9BACT</name>
<protein>
    <submittedName>
        <fullName evidence="1">Uncharacterized protein</fullName>
    </submittedName>
</protein>
<dbReference type="RefSeq" id="WP_129601928.1">
    <property type="nucleotide sequence ID" value="NZ_SBLB01000003.1"/>
</dbReference>